<evidence type="ECO:0000313" key="11">
    <source>
        <dbReference type="Proteomes" id="UP000827724"/>
    </source>
</evidence>
<dbReference type="SUPFAM" id="SSF48452">
    <property type="entry name" value="TPR-like"/>
    <property type="match status" value="1"/>
</dbReference>
<evidence type="ECO:0000256" key="7">
    <source>
        <dbReference type="ARBA" id="ARBA00023235"/>
    </source>
</evidence>
<dbReference type="InterPro" id="IPR011990">
    <property type="entry name" value="TPR-like_helical_dom_sf"/>
</dbReference>
<dbReference type="Pfam" id="PF00160">
    <property type="entry name" value="Pro_isomerase"/>
    <property type="match status" value="1"/>
</dbReference>
<dbReference type="AlphaFoldDB" id="A0A9P8TUV0"/>
<comment type="catalytic activity">
    <reaction evidence="1">
        <text>[protein]-peptidylproline (omega=180) = [protein]-peptidylproline (omega=0)</text>
        <dbReference type="Rhea" id="RHEA:16237"/>
        <dbReference type="Rhea" id="RHEA-COMP:10747"/>
        <dbReference type="Rhea" id="RHEA-COMP:10748"/>
        <dbReference type="ChEBI" id="CHEBI:83833"/>
        <dbReference type="ChEBI" id="CHEBI:83834"/>
        <dbReference type="EC" id="5.2.1.8"/>
    </reaction>
</comment>
<evidence type="ECO:0000256" key="8">
    <source>
        <dbReference type="PROSITE-ProRule" id="PRU00339"/>
    </source>
</evidence>
<dbReference type="InterPro" id="IPR029000">
    <property type="entry name" value="Cyclophilin-like_dom_sf"/>
</dbReference>
<dbReference type="InterPro" id="IPR019734">
    <property type="entry name" value="TPR_rpt"/>
</dbReference>
<name>A0A9P8TUV0_9HYPO</name>
<protein>
    <recommendedName>
        <fullName evidence="3">peptidylprolyl isomerase</fullName>
        <ecNumber evidence="3">5.2.1.8</ecNumber>
    </recommendedName>
</protein>
<proteinExistence type="inferred from homology"/>
<evidence type="ECO:0000259" key="9">
    <source>
        <dbReference type="PROSITE" id="PS50072"/>
    </source>
</evidence>
<dbReference type="GO" id="GO:0051082">
    <property type="term" value="F:unfolded protein binding"/>
    <property type="evidence" value="ECO:0007669"/>
    <property type="project" value="UniProtKB-ARBA"/>
</dbReference>
<dbReference type="CDD" id="cd01926">
    <property type="entry name" value="cyclophilin_ABH_like"/>
    <property type="match status" value="1"/>
</dbReference>
<keyword evidence="6" id="KW-0697">Rotamase</keyword>
<dbReference type="Gene3D" id="1.25.40.10">
    <property type="entry name" value="Tetratricopeptide repeat domain"/>
    <property type="match status" value="1"/>
</dbReference>
<dbReference type="GO" id="GO:0042026">
    <property type="term" value="P:protein refolding"/>
    <property type="evidence" value="ECO:0007669"/>
    <property type="project" value="UniProtKB-ARBA"/>
</dbReference>
<feature type="repeat" description="TPR" evidence="8">
    <location>
        <begin position="339"/>
        <end position="372"/>
    </location>
</feature>
<evidence type="ECO:0000256" key="3">
    <source>
        <dbReference type="ARBA" id="ARBA00013194"/>
    </source>
</evidence>
<dbReference type="PRINTS" id="PR00153">
    <property type="entry name" value="CSAPPISMRASE"/>
</dbReference>
<dbReference type="InterPro" id="IPR013105">
    <property type="entry name" value="TPR_2"/>
</dbReference>
<dbReference type="GO" id="GO:0016018">
    <property type="term" value="F:cyclosporin A binding"/>
    <property type="evidence" value="ECO:0007669"/>
    <property type="project" value="TreeGrafter"/>
</dbReference>
<keyword evidence="7 10" id="KW-0413">Isomerase</keyword>
<dbReference type="InterPro" id="IPR002130">
    <property type="entry name" value="Cyclophilin-type_PPIase_dom"/>
</dbReference>
<accession>A0A9P8TUV0</accession>
<dbReference type="PANTHER" id="PTHR11071:SF561">
    <property type="entry name" value="PEPTIDYL-PROLYL CIS-TRANS ISOMERASE D-RELATED"/>
    <property type="match status" value="1"/>
</dbReference>
<evidence type="ECO:0000256" key="1">
    <source>
        <dbReference type="ARBA" id="ARBA00000971"/>
    </source>
</evidence>
<evidence type="ECO:0000256" key="2">
    <source>
        <dbReference type="ARBA" id="ARBA00010898"/>
    </source>
</evidence>
<evidence type="ECO:0000256" key="6">
    <source>
        <dbReference type="ARBA" id="ARBA00023110"/>
    </source>
</evidence>
<dbReference type="FunFam" id="1.25.40.10:FF:000029">
    <property type="entry name" value="peptidyl-prolyl cis-trans isomerase D"/>
    <property type="match status" value="1"/>
</dbReference>
<organism evidence="10 11">
    <name type="scientific">Trichoderma cornu-damae</name>
    <dbReference type="NCBI Taxonomy" id="654480"/>
    <lineage>
        <taxon>Eukaryota</taxon>
        <taxon>Fungi</taxon>
        <taxon>Dikarya</taxon>
        <taxon>Ascomycota</taxon>
        <taxon>Pezizomycotina</taxon>
        <taxon>Sordariomycetes</taxon>
        <taxon>Hypocreomycetidae</taxon>
        <taxon>Hypocreales</taxon>
        <taxon>Hypocreaceae</taxon>
        <taxon>Trichoderma</taxon>
    </lineage>
</organism>
<comment type="caution">
    <text evidence="10">The sequence shown here is derived from an EMBL/GenBank/DDBJ whole genome shotgun (WGS) entry which is preliminary data.</text>
</comment>
<dbReference type="Pfam" id="PF07719">
    <property type="entry name" value="TPR_2"/>
    <property type="match status" value="1"/>
</dbReference>
<dbReference type="Gene3D" id="2.40.100.10">
    <property type="entry name" value="Cyclophilin-like"/>
    <property type="match status" value="1"/>
</dbReference>
<gene>
    <name evidence="10" type="ORF">Trco_006261</name>
</gene>
<dbReference type="SUPFAM" id="SSF50891">
    <property type="entry name" value="Cyclophilin-like"/>
    <property type="match status" value="1"/>
</dbReference>
<evidence type="ECO:0000313" key="10">
    <source>
        <dbReference type="EMBL" id="KAH6604554.1"/>
    </source>
</evidence>
<dbReference type="SMART" id="SM00028">
    <property type="entry name" value="TPR"/>
    <property type="match status" value="1"/>
</dbReference>
<comment type="similarity">
    <text evidence="2">Belongs to the cyclophilin-type PPIase family. PPIase D subfamily.</text>
</comment>
<evidence type="ECO:0000256" key="5">
    <source>
        <dbReference type="ARBA" id="ARBA00022803"/>
    </source>
</evidence>
<feature type="domain" description="PPIase cyclophilin-type" evidence="9">
    <location>
        <begin position="15"/>
        <end position="209"/>
    </location>
</feature>
<dbReference type="PROSITE" id="PS50072">
    <property type="entry name" value="CSA_PPIASE_2"/>
    <property type="match status" value="1"/>
</dbReference>
<dbReference type="GO" id="GO:0003755">
    <property type="term" value="F:peptidyl-prolyl cis-trans isomerase activity"/>
    <property type="evidence" value="ECO:0007669"/>
    <property type="project" value="UniProtKB-KW"/>
</dbReference>
<reference evidence="10" key="1">
    <citation type="submission" date="2021-08" db="EMBL/GenBank/DDBJ databases">
        <title>Chromosome-Level Trichoderma cornu-damae using Hi-C Data.</title>
        <authorList>
            <person name="Kim C.S."/>
        </authorList>
    </citation>
    <scope>NUCLEOTIDE SEQUENCE</scope>
    <source>
        <strain evidence="10">KA19-0412C</strain>
    </source>
</reference>
<dbReference type="Proteomes" id="UP000827724">
    <property type="component" value="Unassembled WGS sequence"/>
</dbReference>
<dbReference type="EMBL" id="JAIWOZ010000005">
    <property type="protein sequence ID" value="KAH6604554.1"/>
    <property type="molecule type" value="Genomic_DNA"/>
</dbReference>
<keyword evidence="4" id="KW-0677">Repeat</keyword>
<dbReference type="EC" id="5.2.1.8" evidence="3"/>
<keyword evidence="11" id="KW-1185">Reference proteome</keyword>
<keyword evidence="5 8" id="KW-0802">TPR repeat</keyword>
<dbReference type="PANTHER" id="PTHR11071">
    <property type="entry name" value="PEPTIDYL-PROLYL CIS-TRANS ISOMERASE"/>
    <property type="match status" value="1"/>
</dbReference>
<dbReference type="OrthoDB" id="193499at2759"/>
<evidence type="ECO:0000256" key="4">
    <source>
        <dbReference type="ARBA" id="ARBA00022737"/>
    </source>
</evidence>
<dbReference type="GO" id="GO:0005737">
    <property type="term" value="C:cytoplasm"/>
    <property type="evidence" value="ECO:0007669"/>
    <property type="project" value="TreeGrafter"/>
</dbReference>
<sequence length="402" mass="43558">MASETETKAARPRVFFDVTLGGKPLGRINMELYSDLVPKTVENFRALCTGEKGVGKSGKPLHYKGSAFHRVIKQFMIQVWPTSLSSPSSHDLCAGPADARSKECEVARGGDFTAGDGTGGESIYGAKFEDEAFPKKHDKPFLLSMANAGPNTNGSQFFVTTVPTPHLDGKHVVFGEVLNGRSIVRQIENVRTEAGDRPSKAAVIADCGELSGDEALAADVKQPDALGDPHEDFPEDCSSPPDAKTTFKIASDCKDYGNKAFKAGNIPLGLEKYEKGLRYLDEEPDLDDWPEGKVQLDALRFSLNSNSALLHIKLEAWAEAVRSATTALAVAGVAPADRAKAFYRRGFANVRQKDEEEALKDLEEAHKLAPNDSAVNVELNAVRNKAAARAAKEKAAYKKFFQ</sequence>
<dbReference type="PROSITE" id="PS50005">
    <property type="entry name" value="TPR"/>
    <property type="match status" value="1"/>
</dbReference>